<dbReference type="Pfam" id="PF16197">
    <property type="entry name" value="KAsynt_C_assoc"/>
    <property type="match status" value="1"/>
</dbReference>
<feature type="active site" description="Proton donor; for dehydratase activity" evidence="10">
    <location>
        <position position="1717"/>
    </location>
</feature>
<dbReference type="SUPFAM" id="SSF47336">
    <property type="entry name" value="ACP-like"/>
    <property type="match status" value="2"/>
</dbReference>
<evidence type="ECO:0000256" key="2">
    <source>
        <dbReference type="ARBA" id="ARBA00004792"/>
    </source>
</evidence>
<dbReference type="InterPro" id="IPR009081">
    <property type="entry name" value="PP-bd_ACP"/>
</dbReference>
<dbReference type="InterPro" id="IPR001227">
    <property type="entry name" value="Ac_transferase_dom_sf"/>
</dbReference>
<dbReference type="InterPro" id="IPR057326">
    <property type="entry name" value="KR_dom"/>
</dbReference>
<dbReference type="Gene3D" id="3.30.300.30">
    <property type="match status" value="1"/>
</dbReference>
<organism evidence="15 16">
    <name type="scientific">Streptomyces milbemycinicus</name>
    <dbReference type="NCBI Taxonomy" id="476552"/>
    <lineage>
        <taxon>Bacteria</taxon>
        <taxon>Bacillati</taxon>
        <taxon>Actinomycetota</taxon>
        <taxon>Actinomycetes</taxon>
        <taxon>Kitasatosporales</taxon>
        <taxon>Streptomycetaceae</taxon>
        <taxon>Streptomyces</taxon>
    </lineage>
</organism>
<dbReference type="PROSITE" id="PS52019">
    <property type="entry name" value="PKS_MFAS_DH"/>
    <property type="match status" value="1"/>
</dbReference>
<evidence type="ECO:0000313" key="15">
    <source>
        <dbReference type="EMBL" id="MFK4264246.1"/>
    </source>
</evidence>
<keyword evidence="7" id="KW-0045">Antibiotic biosynthesis</keyword>
<dbReference type="Pfam" id="PF00698">
    <property type="entry name" value="Acyl_transf_1"/>
    <property type="match status" value="1"/>
</dbReference>
<evidence type="ECO:0000256" key="1">
    <source>
        <dbReference type="ARBA" id="ARBA00001957"/>
    </source>
</evidence>
<dbReference type="InterPro" id="IPR006162">
    <property type="entry name" value="Ppantetheine_attach_site"/>
</dbReference>
<dbReference type="Gene3D" id="3.10.129.110">
    <property type="entry name" value="Polyketide synthase dehydratase"/>
    <property type="match status" value="1"/>
</dbReference>
<keyword evidence="3" id="KW-0596">Phosphopantetheine</keyword>
<comment type="caution">
    <text evidence="15">The sequence shown here is derived from an EMBL/GenBank/DDBJ whole genome shotgun (WGS) entry which is preliminary data.</text>
</comment>
<dbReference type="InterPro" id="IPR020802">
    <property type="entry name" value="TesA-like"/>
</dbReference>
<comment type="cofactor">
    <cofactor evidence="1">
        <name>pantetheine 4'-phosphate</name>
        <dbReference type="ChEBI" id="CHEBI:47942"/>
    </cofactor>
</comment>
<keyword evidence="5" id="KW-0808">Transferase</keyword>
<evidence type="ECO:0000259" key="14">
    <source>
        <dbReference type="PROSITE" id="PS52019"/>
    </source>
</evidence>
<protein>
    <submittedName>
        <fullName evidence="15">Type I polyketide synthase</fullName>
    </submittedName>
</protein>
<dbReference type="InterPro" id="IPR036291">
    <property type="entry name" value="NAD(P)-bd_dom_sf"/>
</dbReference>
<dbReference type="PROSITE" id="PS00012">
    <property type="entry name" value="PHOSPHOPANTETHEINE"/>
    <property type="match status" value="1"/>
</dbReference>
<dbReference type="PROSITE" id="PS50075">
    <property type="entry name" value="CARRIER"/>
    <property type="match status" value="2"/>
</dbReference>
<dbReference type="Pfam" id="PF02801">
    <property type="entry name" value="Ketoacyl-synt_C"/>
    <property type="match status" value="1"/>
</dbReference>
<dbReference type="InterPro" id="IPR055123">
    <property type="entry name" value="SpnB-like_Rossmann"/>
</dbReference>
<dbReference type="Pfam" id="PF22953">
    <property type="entry name" value="SpnB_Rossmann"/>
    <property type="match status" value="1"/>
</dbReference>
<dbReference type="CDD" id="cd00833">
    <property type="entry name" value="PKS"/>
    <property type="match status" value="1"/>
</dbReference>
<dbReference type="InterPro" id="IPR042104">
    <property type="entry name" value="PKS_dehydratase_sf"/>
</dbReference>
<dbReference type="InterPro" id="IPR049552">
    <property type="entry name" value="PKS_DH_N"/>
</dbReference>
<dbReference type="Pfam" id="PF00550">
    <property type="entry name" value="PP-binding"/>
    <property type="match status" value="2"/>
</dbReference>
<dbReference type="SMART" id="SM00824">
    <property type="entry name" value="PKS_TE"/>
    <property type="match status" value="1"/>
</dbReference>
<dbReference type="Proteomes" id="UP001620295">
    <property type="component" value="Unassembled WGS sequence"/>
</dbReference>
<dbReference type="Gene3D" id="3.40.366.10">
    <property type="entry name" value="Malonyl-Coenzyme A Acyl Carrier Protein, domain 2"/>
    <property type="match status" value="1"/>
</dbReference>
<evidence type="ECO:0000256" key="4">
    <source>
        <dbReference type="ARBA" id="ARBA00022553"/>
    </source>
</evidence>
<dbReference type="CDD" id="cd08956">
    <property type="entry name" value="KR_3_FAS_SDR_x"/>
    <property type="match status" value="1"/>
</dbReference>
<dbReference type="Pfam" id="PF21089">
    <property type="entry name" value="PKS_DH_N"/>
    <property type="match status" value="1"/>
</dbReference>
<dbReference type="PROSITE" id="PS00606">
    <property type="entry name" value="KS3_1"/>
    <property type="match status" value="1"/>
</dbReference>
<evidence type="ECO:0000256" key="7">
    <source>
        <dbReference type="ARBA" id="ARBA00023194"/>
    </source>
</evidence>
<dbReference type="InterPro" id="IPR014043">
    <property type="entry name" value="Acyl_transferase_dom"/>
</dbReference>
<dbReference type="SMART" id="SM00822">
    <property type="entry name" value="PKS_KR"/>
    <property type="match status" value="1"/>
</dbReference>
<dbReference type="RefSeq" id="WP_404745694.1">
    <property type="nucleotide sequence ID" value="NZ_JBJDQH010000002.1"/>
</dbReference>
<dbReference type="InterPro" id="IPR016035">
    <property type="entry name" value="Acyl_Trfase/lysoPLipase"/>
</dbReference>
<dbReference type="InterPro" id="IPR045851">
    <property type="entry name" value="AMP-bd_C_sf"/>
</dbReference>
<dbReference type="InterPro" id="IPR049551">
    <property type="entry name" value="PKS_DH_C"/>
</dbReference>
<dbReference type="Gene3D" id="3.40.47.10">
    <property type="match status" value="1"/>
</dbReference>
<feature type="region of interest" description="N-terminal hotdog fold" evidence="10">
    <location>
        <begin position="1516"/>
        <end position="1641"/>
    </location>
</feature>
<evidence type="ECO:0000313" key="16">
    <source>
        <dbReference type="Proteomes" id="UP001620295"/>
    </source>
</evidence>
<dbReference type="InterPro" id="IPR042099">
    <property type="entry name" value="ANL_N_sf"/>
</dbReference>
<sequence length="2607" mass="274737">MRYTLPSLFAAATDAAADRPAVFIDGGYRTWAQWRAEADALTRGLQELGVGQGDVVAVHLPNCWEFLTVHVAVAATGAVMLPLHMGLGVRELRSLLERTRARTLVLTPGHQGLPCGEFVRQLLEGSTALRHVLVADEADADGDVLSLGALVRRWRGTEPLPAQVSPEDPFVLLPSSGTTSLRQKICVHTHDGLLANAAAVAADGKALGTDTIVSGSPFTHLFGLLSLHLSLVTRGRQALLRRWDVADFLRLARQSEPTVLFAVPAQLRDVVSRLRSSADSDGTDGADRPRLREVRAAGAAVPATLVEDAGRLLGARMVTHWGMSELGAGLYTRPDDPPEAATGSIGRPVSGGRARVVAEDGGPCATGETGELQFHGPSLFQEYFEDPELTRNAFTGDGWLRTGDLASVNEDGTIAFRGRDAEVINVGGVKFSAAEIEGLLDDLPGLGLLAVVGRPDDRLGEYPCLAVTLRDGASVTLDEITGHLAAKGVAEYKIPVELIVLDDMPCTPTGKIAKSRLSTMLDHEGPVERTPWARRVLALPPSERLQPALDLVGELLASVLGRSDRIGPDQVFTEYGLKSLTAVRLRAGLVEATGLDLPTTVAFDLPTPNRLARHLTGLLTGERDGEPHEPGAAVLSRPSDEEDPVVVVGMGCRLPGGGGSPEEFWDLLAAGEEAITGFPPDRGWDLDPDASYTSGGGFLPGAAWFDSDFFRIAPREAVTMDPQQRLLLETAWEALEHARIDPSSLKDSETGVFVGMMASDYVSRCAGTAEDADGGTVTGNTGGVASGRISYVLGLRGPSLTVDTACSSSLVALHLAARSLRDGECSLALVGGATVMSTPATFTEFTRQQALAADGRCKAFAAAADGTGFSEGVGVLVLERLSDARRTGHRVLGVIRATAVNQDGASNGLTAPNGQAQQLVIRRALAQAGLQGADVDVVEAHGTGTRLGDPIEARAILAAYGEDRESPLLLGSVKSNIGHTQAAAGVLGTIKMIMALRRGVVPRTLHVDKPTPHVDWTAGAVRLVTEPVPWPEAGRPRRAGVSAFGISGTNAHVIVEQAPPDDERAEERALQGEGAASAVPLILSAATPQALSDQAARVLALLETGAAPADVGYSLAATRARLDHRAVVRGADLDDLAALAAGAPGAAVTGQADLRGRTVFVFPGQGAQWVGMGVELLGSSPAFAAAMAECERTLAEFVDWSLTEVLGDEAALRRDEVVQPALFAVMISLARLWQSHGVVPDAVVGHSQGEIAAAHIAGVLSLRDAVRAVVRRSMLCSSLAGTGLLLSVEAAHDVEQRISGMPEVSVAAYNGPSSVVLAGDTASVTALAEEYQAEGVRARVIPVRYASHSVHVEPIRDRLLEELADIRPQPASIPWYSTVTGRVMAGPEADARYWYDNLRQPVRFAPVVETLASAGFSHFVEAGPRPVLAAAIQETVGESGLALATLRRDQGGADRFTTSLAEGYVRGLAVDWTSPFDGSGARHIDLPTYPFQRRRYWIDTAARSSAAGLGQRTVAHPLLAALVEHPDAGAGAGGTVFTGRISLAEHTWLDDHRIAGTAVLPGTALLELAAHIGDHFGHGRVEELILQAPLAVPDDVGVQVQVRVVHEHDDRLALTVHARNEEQEPWTTCATGVVTPDTEPPGSAGFAPAAWPPADAQPVPLDAVYAPLVEAGVVHGPVFRGLRAVWRRGSELYAQVTRPEDLRDGPLPFALHPALLDGALHPTALAHDHSAGPALPFCWRGVSLFATGATALRVRLWPDERTGGTALDIADDRGLPVARVNSLITRRLAGGRLQQDTIARQSLFRMDWTAAADQSADDRSADDREVLDVSAERDPRTALTRVLTALRDKAARRAGLVVLTSRAVATTDREDVDPAQAAVWGLVRSAQREDPGLFVLADTDDPASFERTVPLREPEFAVRSGSVLVPRLARQAAGGEPVTVDPDGTVLITGGTGTLGGLLARHLVDRYKVRHLLLVSRRGPDAPGTAALREELAAADCQVDIVACDVGDRAALAAVLAGIDPDHPLTGVVHAAAVLDDGVIGSLSAKRFDAVLRVKADAARHLHELTRDRPLDLFVLFSSVAGLLGSSGQGNYGAANAYVDGLAAHRRARGLPAVSVAWGLWEQASGMTGAMTDADRHRLSQSGIGALADQDGLALFDAALTAGPALLAAVRVDLTALRSGLPAPIWHGIVRPPSARTTAAAAGTGTGAETPDSFRRRLAGLDEAERIPVFQELVRSRAAAVLGYRDPSDVDLHRPFLQNGFDSLSATQLRNRLSEATGLRLTPMMVFDAKTPAALAEWLSGAMSGAADPDLREADPPTAAPHPDPGSDSGSGSDSDSVCLLLRRAAEEEKTERAFHLMRAVADLRPTFASVADLQRIPAPTALTEGPPGTRLIALSSPMANGGVHQHARLAAHFQDTMPVSAVPLPGFAPDEKLPETAEAAVAVAAECVRKAADGDPFVLLGYSSGGALAYAVARHLETEHQVRPAAVVMLDTFRPGDAAAPVGPVLRRIFADGQAFGGITGDSLSAMGRWLAVMSELSFDPVAAPVLFVQAERPLAADDPDTDRRPAEPFERTHDLRTVRSDHFAMVGTDSSQTAQVIQEWLTSTL</sequence>
<dbReference type="SMART" id="SM00825">
    <property type="entry name" value="PKS_KS"/>
    <property type="match status" value="1"/>
</dbReference>
<dbReference type="InterPro" id="IPR020806">
    <property type="entry name" value="PKS_PP-bd"/>
</dbReference>
<dbReference type="InterPro" id="IPR014031">
    <property type="entry name" value="Ketoacyl_synth_C"/>
</dbReference>
<feature type="compositionally biased region" description="Low complexity" evidence="11">
    <location>
        <begin position="2326"/>
        <end position="2336"/>
    </location>
</feature>
<dbReference type="InterPro" id="IPR013968">
    <property type="entry name" value="PKS_KR"/>
</dbReference>
<name>A0ABW8LE84_9ACTN</name>
<gene>
    <name evidence="15" type="ORF">ACI2L5_04835</name>
</gene>
<reference evidence="15 16" key="1">
    <citation type="submission" date="2024-11" db="EMBL/GenBank/DDBJ databases">
        <title>The Natural Products Discovery Center: Release of the First 8490 Sequenced Strains for Exploring Actinobacteria Biosynthetic Diversity.</title>
        <authorList>
            <person name="Kalkreuter E."/>
            <person name="Kautsar S.A."/>
            <person name="Yang D."/>
            <person name="Bader C.D."/>
            <person name="Teijaro C.N."/>
            <person name="Fluegel L."/>
            <person name="Davis C.M."/>
            <person name="Simpson J.R."/>
            <person name="Lauterbach L."/>
            <person name="Steele A.D."/>
            <person name="Gui C."/>
            <person name="Meng S."/>
            <person name="Li G."/>
            <person name="Viehrig K."/>
            <person name="Ye F."/>
            <person name="Su P."/>
            <person name="Kiefer A.F."/>
            <person name="Nichols A."/>
            <person name="Cepeda A.J."/>
            <person name="Yan W."/>
            <person name="Fan B."/>
            <person name="Jiang Y."/>
            <person name="Adhikari A."/>
            <person name="Zheng C.-J."/>
            <person name="Schuster L."/>
            <person name="Cowan T.M."/>
            <person name="Smanski M.J."/>
            <person name="Chevrette M.G."/>
            <person name="De Carvalho L.P.S."/>
            <person name="Shen B."/>
        </authorList>
    </citation>
    <scope>NUCLEOTIDE SEQUENCE [LARGE SCALE GENOMIC DNA]</scope>
    <source>
        <strain evidence="15 16">NPDC020863</strain>
    </source>
</reference>
<dbReference type="InterPro" id="IPR036736">
    <property type="entry name" value="ACP-like_sf"/>
</dbReference>
<evidence type="ECO:0000256" key="11">
    <source>
        <dbReference type="SAM" id="MobiDB-lite"/>
    </source>
</evidence>
<dbReference type="Pfam" id="PF08659">
    <property type="entry name" value="KR"/>
    <property type="match status" value="1"/>
</dbReference>
<keyword evidence="16" id="KW-1185">Reference proteome</keyword>
<dbReference type="InterPro" id="IPR020807">
    <property type="entry name" value="PKS_DH"/>
</dbReference>
<dbReference type="SUPFAM" id="SSF51735">
    <property type="entry name" value="NAD(P)-binding Rossmann-fold domains"/>
    <property type="match status" value="2"/>
</dbReference>
<dbReference type="InterPro" id="IPR029058">
    <property type="entry name" value="AB_hydrolase_fold"/>
</dbReference>
<dbReference type="InterPro" id="IPR001031">
    <property type="entry name" value="Thioesterase"/>
</dbReference>
<dbReference type="SUPFAM" id="SSF56801">
    <property type="entry name" value="Acetyl-CoA synthetase-like"/>
    <property type="match status" value="1"/>
</dbReference>
<evidence type="ECO:0000256" key="8">
    <source>
        <dbReference type="ARBA" id="ARBA00023268"/>
    </source>
</evidence>
<feature type="region of interest" description="Disordered" evidence="11">
    <location>
        <begin position="2306"/>
        <end position="2336"/>
    </location>
</feature>
<dbReference type="Pfam" id="PF00109">
    <property type="entry name" value="ketoacyl-synt"/>
    <property type="match status" value="1"/>
</dbReference>
<dbReference type="Pfam" id="PF00501">
    <property type="entry name" value="AMP-binding"/>
    <property type="match status" value="1"/>
</dbReference>
<dbReference type="Gene3D" id="1.10.1200.10">
    <property type="entry name" value="ACP-like"/>
    <property type="match status" value="2"/>
</dbReference>
<dbReference type="PROSITE" id="PS52004">
    <property type="entry name" value="KS3_2"/>
    <property type="match status" value="1"/>
</dbReference>
<keyword evidence="4" id="KW-0597">Phosphoprotein</keyword>
<feature type="active site" description="Proton acceptor; for dehydratase activity" evidence="10">
    <location>
        <position position="1552"/>
    </location>
</feature>
<feature type="domain" description="Ketosynthase family 3 (KS3)" evidence="13">
    <location>
        <begin position="642"/>
        <end position="1057"/>
    </location>
</feature>
<dbReference type="InterPro" id="IPR014030">
    <property type="entry name" value="Ketoacyl_synth_N"/>
</dbReference>
<keyword evidence="8" id="KW-0511">Multifunctional enzyme</keyword>
<feature type="region of interest" description="Disordered" evidence="11">
    <location>
        <begin position="620"/>
        <end position="640"/>
    </location>
</feature>
<dbReference type="Gene3D" id="3.40.50.720">
    <property type="entry name" value="NAD(P)-binding Rossmann-like Domain"/>
    <property type="match status" value="1"/>
</dbReference>
<feature type="domain" description="Carrier" evidence="12">
    <location>
        <begin position="2228"/>
        <end position="2303"/>
    </location>
</feature>
<dbReference type="InterPro" id="IPR020841">
    <property type="entry name" value="PKS_Beta-ketoAc_synthase_dom"/>
</dbReference>
<dbReference type="SUPFAM" id="SSF55048">
    <property type="entry name" value="Probable ACP-binding domain of malonyl-CoA ACP transacylase"/>
    <property type="match status" value="1"/>
</dbReference>
<dbReference type="InterPro" id="IPR025110">
    <property type="entry name" value="AMP-bd_C"/>
</dbReference>
<evidence type="ECO:0000259" key="12">
    <source>
        <dbReference type="PROSITE" id="PS50075"/>
    </source>
</evidence>
<dbReference type="SMART" id="SM00823">
    <property type="entry name" value="PKS_PP"/>
    <property type="match status" value="2"/>
</dbReference>
<dbReference type="SUPFAM" id="SSF53901">
    <property type="entry name" value="Thiolase-like"/>
    <property type="match status" value="1"/>
</dbReference>
<dbReference type="Pfam" id="PF13193">
    <property type="entry name" value="AMP-binding_C"/>
    <property type="match status" value="1"/>
</dbReference>
<evidence type="ECO:0000256" key="10">
    <source>
        <dbReference type="PROSITE-ProRule" id="PRU01363"/>
    </source>
</evidence>
<dbReference type="SMART" id="SM00827">
    <property type="entry name" value="PKS_AT"/>
    <property type="match status" value="1"/>
</dbReference>
<feature type="domain" description="Carrier" evidence="12">
    <location>
        <begin position="543"/>
        <end position="619"/>
    </location>
</feature>
<dbReference type="Pfam" id="PF14765">
    <property type="entry name" value="PS-DH"/>
    <property type="match status" value="1"/>
</dbReference>
<dbReference type="SUPFAM" id="SSF53474">
    <property type="entry name" value="alpha/beta-Hydrolases"/>
    <property type="match status" value="1"/>
</dbReference>
<dbReference type="InterPro" id="IPR000873">
    <property type="entry name" value="AMP-dep_synth/lig_dom"/>
</dbReference>
<accession>A0ABW8LE84</accession>
<evidence type="ECO:0000259" key="13">
    <source>
        <dbReference type="PROSITE" id="PS52004"/>
    </source>
</evidence>
<evidence type="ECO:0000256" key="9">
    <source>
        <dbReference type="ARBA" id="ARBA00023315"/>
    </source>
</evidence>
<dbReference type="InterPro" id="IPR016039">
    <property type="entry name" value="Thiolase-like"/>
</dbReference>
<dbReference type="InterPro" id="IPR018201">
    <property type="entry name" value="Ketoacyl_synth_AS"/>
</dbReference>
<evidence type="ECO:0000256" key="3">
    <source>
        <dbReference type="ARBA" id="ARBA00022450"/>
    </source>
</evidence>
<proteinExistence type="predicted"/>
<dbReference type="InterPro" id="IPR050091">
    <property type="entry name" value="PKS_NRPS_Biosynth_Enz"/>
</dbReference>
<dbReference type="SMART" id="SM00826">
    <property type="entry name" value="PKS_DH"/>
    <property type="match status" value="1"/>
</dbReference>
<keyword evidence="9" id="KW-0012">Acyltransferase</keyword>
<dbReference type="Pfam" id="PF00975">
    <property type="entry name" value="Thioesterase"/>
    <property type="match status" value="1"/>
</dbReference>
<dbReference type="InterPro" id="IPR032821">
    <property type="entry name" value="PKS_assoc"/>
</dbReference>
<dbReference type="Gene3D" id="3.40.50.12780">
    <property type="entry name" value="N-terminal domain of ligase-like"/>
    <property type="match status" value="1"/>
</dbReference>
<feature type="domain" description="PKS/mFAS DH" evidence="14">
    <location>
        <begin position="1516"/>
        <end position="1794"/>
    </location>
</feature>
<dbReference type="InterPro" id="IPR016036">
    <property type="entry name" value="Malonyl_transacylase_ACP-bd"/>
</dbReference>
<dbReference type="Gene3D" id="3.30.70.3290">
    <property type="match status" value="1"/>
</dbReference>
<dbReference type="PANTHER" id="PTHR43775">
    <property type="entry name" value="FATTY ACID SYNTHASE"/>
    <property type="match status" value="1"/>
</dbReference>
<dbReference type="Gene3D" id="3.40.50.1820">
    <property type="entry name" value="alpha/beta hydrolase"/>
    <property type="match status" value="1"/>
</dbReference>
<dbReference type="SUPFAM" id="SSF52151">
    <property type="entry name" value="FabD/lysophospholipase-like"/>
    <property type="match status" value="1"/>
</dbReference>
<feature type="region of interest" description="C-terminal hotdog fold" evidence="10">
    <location>
        <begin position="1656"/>
        <end position="1794"/>
    </location>
</feature>
<comment type="pathway">
    <text evidence="2">Antibiotic biosynthesis.</text>
</comment>
<dbReference type="InterPro" id="IPR049900">
    <property type="entry name" value="PKS_mFAS_DH"/>
</dbReference>
<dbReference type="PANTHER" id="PTHR43775:SF51">
    <property type="entry name" value="INACTIVE PHENOLPHTHIOCEROL SYNTHESIS POLYKETIDE SYNTHASE TYPE I PKS1-RELATED"/>
    <property type="match status" value="1"/>
</dbReference>
<evidence type="ECO:0000256" key="5">
    <source>
        <dbReference type="ARBA" id="ARBA00022679"/>
    </source>
</evidence>
<evidence type="ECO:0000256" key="6">
    <source>
        <dbReference type="ARBA" id="ARBA00022737"/>
    </source>
</evidence>
<dbReference type="EMBL" id="JBJDQH010000002">
    <property type="protein sequence ID" value="MFK4264246.1"/>
    <property type="molecule type" value="Genomic_DNA"/>
</dbReference>
<keyword evidence="6" id="KW-0677">Repeat</keyword>